<feature type="transmembrane region" description="Helical" evidence="2">
    <location>
        <begin position="77"/>
        <end position="100"/>
    </location>
</feature>
<feature type="domain" description="YutG/PgpA" evidence="3">
    <location>
        <begin position="3"/>
        <end position="152"/>
    </location>
</feature>
<keyword evidence="1" id="KW-1003">Cell membrane</keyword>
<dbReference type="CDD" id="cd06971">
    <property type="entry name" value="PgpA"/>
    <property type="match status" value="1"/>
</dbReference>
<dbReference type="PATRIC" id="fig|1123501.6.peg.3905"/>
<dbReference type="EMBL" id="AONG01000021">
    <property type="protein sequence ID" value="KIQ67648.1"/>
    <property type="molecule type" value="Genomic_DNA"/>
</dbReference>
<dbReference type="Proteomes" id="UP000035100">
    <property type="component" value="Unassembled WGS sequence"/>
</dbReference>
<keyword evidence="1 2" id="KW-0472">Membrane</keyword>
<dbReference type="PANTHER" id="PTHR36305:SF1">
    <property type="entry name" value="PHOSPHATIDYLGLYCEROPHOSPHATASE A"/>
    <property type="match status" value="1"/>
</dbReference>
<keyword evidence="1" id="KW-0997">Cell inner membrane</keyword>
<dbReference type="EC" id="3.1.3.27" evidence="1"/>
<dbReference type="PANTHER" id="PTHR36305">
    <property type="entry name" value="PHOSPHATIDYLGLYCEROPHOSPHATASE A"/>
    <property type="match status" value="1"/>
</dbReference>
<dbReference type="InterPro" id="IPR007686">
    <property type="entry name" value="YutG/PgpA"/>
</dbReference>
<keyword evidence="5" id="KW-1185">Reference proteome</keyword>
<evidence type="ECO:0000313" key="4">
    <source>
        <dbReference type="EMBL" id="KIQ67648.1"/>
    </source>
</evidence>
<organism evidence="4 5">
    <name type="scientific">Wenxinia marina DSM 24838</name>
    <dbReference type="NCBI Taxonomy" id="1123501"/>
    <lineage>
        <taxon>Bacteria</taxon>
        <taxon>Pseudomonadati</taxon>
        <taxon>Pseudomonadota</taxon>
        <taxon>Alphaproteobacteria</taxon>
        <taxon>Rhodobacterales</taxon>
        <taxon>Roseobacteraceae</taxon>
        <taxon>Wenxinia</taxon>
    </lineage>
</organism>
<comment type="cofactor">
    <cofactor evidence="1">
        <name>Mg(2+)</name>
        <dbReference type="ChEBI" id="CHEBI:18420"/>
    </cofactor>
</comment>
<dbReference type="UniPathway" id="UPA00084">
    <property type="reaction ID" value="UER00504"/>
</dbReference>
<dbReference type="GO" id="GO:0005886">
    <property type="term" value="C:plasma membrane"/>
    <property type="evidence" value="ECO:0007669"/>
    <property type="project" value="UniProtKB-SubCell"/>
</dbReference>
<keyword evidence="1" id="KW-0460">Magnesium</keyword>
<dbReference type="STRING" id="1123501.Wenmar_03777"/>
<dbReference type="AlphaFoldDB" id="A0A0D0Q9C2"/>
<dbReference type="PIRSF" id="PIRSF006162">
    <property type="entry name" value="PgpA"/>
    <property type="match status" value="1"/>
</dbReference>
<keyword evidence="1" id="KW-0443">Lipid metabolism</keyword>
<keyword evidence="1" id="KW-1208">Phospholipid metabolism</keyword>
<proteinExistence type="predicted"/>
<feature type="transmembrane region" description="Helical" evidence="2">
    <location>
        <begin position="139"/>
        <end position="161"/>
    </location>
</feature>
<dbReference type="eggNOG" id="COG1267">
    <property type="taxonomic scope" value="Bacteria"/>
</dbReference>
<comment type="catalytic activity">
    <reaction evidence="1">
        <text>a 1,2-diacyl-sn-glycero-3-phospho-(1'-sn-glycero-3'-phosphate) + H2O = a 1,2-diacyl-sn-glycero-3-phospho-(1'-sn-glycerol) + phosphate</text>
        <dbReference type="Rhea" id="RHEA:33751"/>
        <dbReference type="ChEBI" id="CHEBI:15377"/>
        <dbReference type="ChEBI" id="CHEBI:43474"/>
        <dbReference type="ChEBI" id="CHEBI:60110"/>
        <dbReference type="ChEBI" id="CHEBI:64716"/>
        <dbReference type="EC" id="3.1.3.27"/>
    </reaction>
</comment>
<dbReference type="SUPFAM" id="SSF101307">
    <property type="entry name" value="YutG-like"/>
    <property type="match status" value="1"/>
</dbReference>
<dbReference type="InterPro" id="IPR036681">
    <property type="entry name" value="PgpA-like_sf"/>
</dbReference>
<accession>A0A0D0Q9C2</accession>
<sequence length="162" mass="16999">MRWIAVFFGAGLMRPGPGTWGSLAALVVALPLLWIGGPFLLLAATVLAIAVGLPAIREEVAASGAEDPSHVVIDEVAGQWIALMPVAFGAWHVGAAYTALWPGWVAASLLFRLFDIWKPGPVGWADRRGDVWGVMGDDLIAGAIAAVGVVILAALFHVWLLA</sequence>
<keyword evidence="1" id="KW-0595">Phospholipid degradation</keyword>
<evidence type="ECO:0000259" key="3">
    <source>
        <dbReference type="Pfam" id="PF04608"/>
    </source>
</evidence>
<evidence type="ECO:0000256" key="1">
    <source>
        <dbReference type="PIRNR" id="PIRNR006162"/>
    </source>
</evidence>
<comment type="subcellular location">
    <subcellularLocation>
        <location evidence="1">Cell inner membrane</location>
        <topology evidence="1">Multi-pass membrane protein</topology>
    </subcellularLocation>
</comment>
<dbReference type="OrthoDB" id="9804091at2"/>
<dbReference type="InterPro" id="IPR026037">
    <property type="entry name" value="PgpA"/>
</dbReference>
<name>A0A0D0Q9C2_9RHOB</name>
<dbReference type="Pfam" id="PF04608">
    <property type="entry name" value="PgpA"/>
    <property type="match status" value="1"/>
</dbReference>
<keyword evidence="2" id="KW-1133">Transmembrane helix</keyword>
<dbReference type="RefSeq" id="WP_082135997.1">
    <property type="nucleotide sequence ID" value="NZ_KN848376.1"/>
</dbReference>
<dbReference type="GO" id="GO:0009395">
    <property type="term" value="P:phospholipid catabolic process"/>
    <property type="evidence" value="ECO:0007669"/>
    <property type="project" value="UniProtKB-KW"/>
</dbReference>
<evidence type="ECO:0000313" key="5">
    <source>
        <dbReference type="Proteomes" id="UP000035100"/>
    </source>
</evidence>
<evidence type="ECO:0000256" key="2">
    <source>
        <dbReference type="SAM" id="Phobius"/>
    </source>
</evidence>
<comment type="caution">
    <text evidence="4">The sequence shown here is derived from an EMBL/GenBank/DDBJ whole genome shotgun (WGS) entry which is preliminary data.</text>
</comment>
<keyword evidence="1" id="KW-0442">Lipid degradation</keyword>
<dbReference type="GO" id="GO:0008962">
    <property type="term" value="F:phosphatidylglycerophosphatase activity"/>
    <property type="evidence" value="ECO:0007669"/>
    <property type="project" value="UniProtKB-EC"/>
</dbReference>
<protein>
    <recommendedName>
        <fullName evidence="1">Phosphatidylglycerophosphatase A</fullName>
        <ecNumber evidence="1">3.1.3.27</ecNumber>
    </recommendedName>
    <alternativeName>
        <fullName evidence="1">Phosphatidylglycerolphosphate phosphatase A</fullName>
    </alternativeName>
</protein>
<gene>
    <name evidence="4" type="ORF">Wenmar_03777</name>
</gene>
<comment type="function">
    <text evidence="1">Lipid phosphatase which dephosphorylates phosphatidylglycerophosphate (PGP) to phosphatidylglycerol (PG).</text>
</comment>
<comment type="pathway">
    <text evidence="1">Phospholipid metabolism; phosphatidylglycerol biosynthesis; phosphatidylglycerol from CDP-diacylglycerol: step 2/2.</text>
</comment>
<keyword evidence="1 2" id="KW-0812">Transmembrane</keyword>
<keyword evidence="1" id="KW-0479">Metal-binding</keyword>
<dbReference type="GO" id="GO:0046872">
    <property type="term" value="F:metal ion binding"/>
    <property type="evidence" value="ECO:0007669"/>
    <property type="project" value="UniProtKB-KW"/>
</dbReference>
<dbReference type="GO" id="GO:0006655">
    <property type="term" value="P:phosphatidylglycerol biosynthetic process"/>
    <property type="evidence" value="ECO:0007669"/>
    <property type="project" value="UniProtKB-UniPathway"/>
</dbReference>
<reference evidence="4 5" key="1">
    <citation type="submission" date="2013-01" db="EMBL/GenBank/DDBJ databases">
        <authorList>
            <person name="Fiebig A."/>
            <person name="Goeker M."/>
            <person name="Klenk H.-P.P."/>
        </authorList>
    </citation>
    <scope>NUCLEOTIDE SEQUENCE [LARGE SCALE GENOMIC DNA]</scope>
    <source>
        <strain evidence="4 5">DSM 24838</strain>
    </source>
</reference>
<keyword evidence="1 4" id="KW-0378">Hydrolase</keyword>